<name>A0ACB0J153_TRIPR</name>
<sequence length="1724" mass="195815">MKVTLEEGNRLLPKVTMDEKLFQELCNPWKEALVVKLLGKNVGFNMMKDRLQKLWRLTGGFEIMNVDNGFYMVKCELLADREKIMSAGPWMLFDHYLAVARWTPDFASPHAKVEKTLVWIRFPGLNLLYYDESVLLGLASVVGTPIKVDTNTLKACILFVEVVAAMVIIPAIVKKLLLKKCRRRKKKVQPGGRPKKATVVTEPIKEIIEGKSVIDVEKATESEILKEVHGEWLVVQRKKRNKKVNNSQSSSLPNNEQQQSLNKKGKEFVSSFKGSYANHQDGVGTSHINNKKRRFDKSEINGETRHLSLKAGPREKNEASSLARHHVNTMHENMVEPNFKTSPNPHASIDFTLCTPGGKNNKRDQKGSKDPPENKGNITFNFDATVRPINVEESGSQVEERVPESPIDWEPSNKKAKRHLMDLIRKHSPTFLIIMETHTSFQKTKQFWNRAGYVDVHCVDARGHAGGIWILKQNGSNIAANVFEVYMDTITIKLSLGNDSWYLTGIYASPVYTSRLDLWNHLIGLKRDVDGPWLLMGDFNDIIHPSEQRGGNFSQSRAAALLNVMDSCNLVEVTSTGGNFTWNRPCAGNHMVYRKLDRALADVPWRMAFLDAYVEVLCKFHSDHNPLLLRCGLPLQDYGPRPFRFEAALITHPNYSNIVQKAWGKSTSDIVTCLRQVKEDSILFNKDIFGNIRKRKEQIERRLKGIQRALERVDSERLIYLQRELHHDYDVILGQEEIHWKRNKIHGLHLPGGIWCTDDTTLREEAHKHFKNLFCTQNPYDYNDLNDLPEAPILNDEACQSLTQQVTREEVTQALNQMHPFKAPGPDGFQGIFFKQYWHIVGDDVVRLIATAFETGRFPPTLSETLIALIPKVDCPKNFKEFRPISLCNTIYKLITKIMVNRSRPFLNQIVGPFQSSFLPGKGTTDNAIILQEAIHSMRKSKRKKGDMVFKIDLEKAYDNVSWDFLQFCLQRSGFPPITTKLIMFCVSSSSLAILWNGRRLPSFTPTRGLRQGDPLSPYLFVVCMECLSQAIIKAVGDGYCKPVRLSKNGPPLSHLFFADDVLLFSKATNSQALKIATILTRFANCSGLKVNVTKSKVFFSPSTPQGKINTIVTNTSINRTHSLEKYLGFPMMHGRLQIRDFEFLEEKISQRLASWQHNLLNKAGRMTLVKSVLNSIPNYYMQVAWLPQSTCDSIDRMARNFLWKGTSNKGIHLVGWDKITKPKKLGGLGIRKAREASTSLLGKLVWSMHQNCDTLWVQVLRHKYLNDDMFLTITKKSGSITWNAIMKALLALKDGFQYRFGDGNSSFWYTNWSGIGNLANQVMYVDIHDLQMRVRDVYIDGKCNFNLLYTTIPVDVMDHLKLLPVCLNSQVVDRYTWKGNLNGLYTAKDGYSWLNRSAFTDNATNDITWNWVWHIPALEKIKFFIWTALHNALPTKTMLSHRGLLQVNLCPRCNIEEETTLHCLRNCISGFGGLIRNSDGAWVHGFAGNIGFSNILHAELLAVYHGLVLAWELDIKDLWCYSDSKIVIKLLSNHVNEWHHYATIIYNIKDLRTRNWRVRLLHTLREGNTCADFLAKFGARNPEAYSPMAKTIVSMANQMSKSFCFFAIMVLLVAVQLIQVEGECTKVVGNCAAANCASHCNSYARGARVLGSSCSFNNLCTCTFDRPPPGSEQPACDVGMGLCTRDCQDDCCNKKCVSRFPKTGHGICIDAFNVFLCLCSYNR</sequence>
<gene>
    <name evidence="1" type="ORF">MILVUS5_LOCUS8134</name>
</gene>
<dbReference type="EMBL" id="CASHSV030000013">
    <property type="protein sequence ID" value="CAJ2637831.1"/>
    <property type="molecule type" value="Genomic_DNA"/>
</dbReference>
<organism evidence="1 2">
    <name type="scientific">Trifolium pratense</name>
    <name type="common">Red clover</name>
    <dbReference type="NCBI Taxonomy" id="57577"/>
    <lineage>
        <taxon>Eukaryota</taxon>
        <taxon>Viridiplantae</taxon>
        <taxon>Streptophyta</taxon>
        <taxon>Embryophyta</taxon>
        <taxon>Tracheophyta</taxon>
        <taxon>Spermatophyta</taxon>
        <taxon>Magnoliopsida</taxon>
        <taxon>eudicotyledons</taxon>
        <taxon>Gunneridae</taxon>
        <taxon>Pentapetalae</taxon>
        <taxon>rosids</taxon>
        <taxon>fabids</taxon>
        <taxon>Fabales</taxon>
        <taxon>Fabaceae</taxon>
        <taxon>Papilionoideae</taxon>
        <taxon>50 kb inversion clade</taxon>
        <taxon>NPAAA clade</taxon>
        <taxon>Hologalegina</taxon>
        <taxon>IRL clade</taxon>
        <taxon>Trifolieae</taxon>
        <taxon>Trifolium</taxon>
    </lineage>
</organism>
<keyword evidence="2" id="KW-1185">Reference proteome</keyword>
<reference evidence="1" key="1">
    <citation type="submission" date="2023-10" db="EMBL/GenBank/DDBJ databases">
        <authorList>
            <person name="Rodriguez Cubillos JULIANA M."/>
            <person name="De Vega J."/>
        </authorList>
    </citation>
    <scope>NUCLEOTIDE SEQUENCE</scope>
</reference>
<protein>
    <submittedName>
        <fullName evidence="1">Uncharacterized protein</fullName>
    </submittedName>
</protein>
<dbReference type="Proteomes" id="UP001177021">
    <property type="component" value="Unassembled WGS sequence"/>
</dbReference>
<comment type="caution">
    <text evidence="1">The sequence shown here is derived from an EMBL/GenBank/DDBJ whole genome shotgun (WGS) entry which is preliminary data.</text>
</comment>
<accession>A0ACB0J153</accession>
<proteinExistence type="predicted"/>
<evidence type="ECO:0000313" key="1">
    <source>
        <dbReference type="EMBL" id="CAJ2637831.1"/>
    </source>
</evidence>
<evidence type="ECO:0000313" key="2">
    <source>
        <dbReference type="Proteomes" id="UP001177021"/>
    </source>
</evidence>